<dbReference type="NCBIfam" id="TIGR00997">
    <property type="entry name" value="ispZ"/>
    <property type="match status" value="1"/>
</dbReference>
<dbReference type="STRING" id="45068.Llon_0725"/>
<proteinExistence type="inferred from homology"/>
<evidence type="ECO:0000256" key="5">
    <source>
        <dbReference type="HAMAP-Rule" id="MF_00189"/>
    </source>
</evidence>
<feature type="transmembrane region" description="Helical" evidence="5">
    <location>
        <begin position="121"/>
        <end position="139"/>
    </location>
</feature>
<evidence type="ECO:0000256" key="1">
    <source>
        <dbReference type="ARBA" id="ARBA00022475"/>
    </source>
</evidence>
<dbReference type="RefSeq" id="WP_058528739.1">
    <property type="nucleotide sequence ID" value="NZ_CAAAHZ010000004.1"/>
</dbReference>
<feature type="transmembrane region" description="Helical" evidence="5">
    <location>
        <begin position="151"/>
        <end position="170"/>
    </location>
</feature>
<keyword evidence="4 5" id="KW-0472">Membrane</keyword>
<evidence type="ECO:0000256" key="4">
    <source>
        <dbReference type="ARBA" id="ARBA00023136"/>
    </source>
</evidence>
<protein>
    <recommendedName>
        <fullName evidence="5">Inner membrane-spanning protein YciB</fullName>
    </recommendedName>
</protein>
<dbReference type="NCBIfam" id="NF001325">
    <property type="entry name" value="PRK00259.1-3"/>
    <property type="match status" value="1"/>
</dbReference>
<evidence type="ECO:0000313" key="6">
    <source>
        <dbReference type="EMBL" id="KTD21560.1"/>
    </source>
</evidence>
<keyword evidence="5" id="KW-0997">Cell inner membrane</keyword>
<evidence type="ECO:0000256" key="2">
    <source>
        <dbReference type="ARBA" id="ARBA00022692"/>
    </source>
</evidence>
<keyword evidence="3 5" id="KW-1133">Transmembrane helix</keyword>
<comment type="caution">
    <text evidence="6">The sequence shown here is derived from an EMBL/GenBank/DDBJ whole genome shotgun (WGS) entry which is preliminary data.</text>
</comment>
<dbReference type="Pfam" id="PF04279">
    <property type="entry name" value="IspA"/>
    <property type="match status" value="1"/>
</dbReference>
<organism evidence="6 7">
    <name type="scientific">Legionella londiniensis</name>
    <dbReference type="NCBI Taxonomy" id="45068"/>
    <lineage>
        <taxon>Bacteria</taxon>
        <taxon>Pseudomonadati</taxon>
        <taxon>Pseudomonadota</taxon>
        <taxon>Gammaproteobacteria</taxon>
        <taxon>Legionellales</taxon>
        <taxon>Legionellaceae</taxon>
        <taxon>Legionella</taxon>
    </lineage>
</organism>
<evidence type="ECO:0000313" key="7">
    <source>
        <dbReference type="Proteomes" id="UP000054997"/>
    </source>
</evidence>
<keyword evidence="7" id="KW-1185">Reference proteome</keyword>
<name>A0A0W0VND5_9GAMM</name>
<comment type="similarity">
    <text evidence="5">Belongs to the YciB family.</text>
</comment>
<accession>A0A0W0VND5</accession>
<dbReference type="EMBL" id="LNYK01000014">
    <property type="protein sequence ID" value="KTD21560.1"/>
    <property type="molecule type" value="Genomic_DNA"/>
</dbReference>
<dbReference type="PANTHER" id="PTHR36917:SF1">
    <property type="entry name" value="INNER MEMBRANE-SPANNING PROTEIN YCIB"/>
    <property type="match status" value="1"/>
</dbReference>
<dbReference type="PATRIC" id="fig|45068.5.peg.772"/>
<dbReference type="OrthoDB" id="9788219at2"/>
<evidence type="ECO:0000256" key="3">
    <source>
        <dbReference type="ARBA" id="ARBA00022989"/>
    </source>
</evidence>
<gene>
    <name evidence="5" type="primary">yciB</name>
    <name evidence="6" type="ORF">Llon_0725</name>
</gene>
<dbReference type="AlphaFoldDB" id="A0A0W0VND5"/>
<reference evidence="6 7" key="1">
    <citation type="submission" date="2015-11" db="EMBL/GenBank/DDBJ databases">
        <title>Genomic analysis of 38 Legionella species identifies large and diverse effector repertoires.</title>
        <authorList>
            <person name="Burstein D."/>
            <person name="Amaro F."/>
            <person name="Zusman T."/>
            <person name="Lifshitz Z."/>
            <person name="Cohen O."/>
            <person name="Gilbert J.A."/>
            <person name="Pupko T."/>
            <person name="Shuman H.A."/>
            <person name="Segal G."/>
        </authorList>
    </citation>
    <scope>NUCLEOTIDE SEQUENCE [LARGE SCALE GENOMIC DNA]</scope>
    <source>
        <strain evidence="6 7">ATCC 49505</strain>
    </source>
</reference>
<dbReference type="HAMAP" id="MF_00189">
    <property type="entry name" value="YciB"/>
    <property type="match status" value="1"/>
</dbReference>
<comment type="subcellular location">
    <subcellularLocation>
        <location evidence="5">Cell inner membrane</location>
        <topology evidence="5">Multi-pass membrane protein</topology>
    </subcellularLocation>
</comment>
<dbReference type="Proteomes" id="UP000054997">
    <property type="component" value="Unassembled WGS sequence"/>
</dbReference>
<dbReference type="InterPro" id="IPR006008">
    <property type="entry name" value="YciB"/>
</dbReference>
<dbReference type="PANTHER" id="PTHR36917">
    <property type="entry name" value="INTRACELLULAR SEPTATION PROTEIN A-RELATED"/>
    <property type="match status" value="1"/>
</dbReference>
<feature type="transmembrane region" description="Helical" evidence="5">
    <location>
        <begin position="80"/>
        <end position="100"/>
    </location>
</feature>
<keyword evidence="2 5" id="KW-0812">Transmembrane</keyword>
<dbReference type="GO" id="GO:0005886">
    <property type="term" value="C:plasma membrane"/>
    <property type="evidence" value="ECO:0007669"/>
    <property type="project" value="UniProtKB-SubCell"/>
</dbReference>
<keyword evidence="1 5" id="KW-1003">Cell membrane</keyword>
<comment type="function">
    <text evidence="5">Plays a role in cell envelope biogenesis, maintenance of cell envelope integrity and membrane homeostasis.</text>
</comment>
<feature type="transmembrane region" description="Helical" evidence="5">
    <location>
        <begin position="22"/>
        <end position="40"/>
    </location>
</feature>
<sequence length="191" mass="22293">MKLLFDFFPILLFFICYKLFDIYYATAVAMGASLLQVIFYRIKNQRYEKMHLISLGLIMVLGGATLFFHNPWFIKWKPTGLYWLAAIVFLSSSFIGKKTLIEKMMDGNIHLPAKIWRRLNYAWSAFFILMGCLNLYVAYSFDTDFWVNFKLFGGAGLTLIFVFLQAIYLARHVVQKDIQQETSANSIRKSQ</sequence>
<feature type="transmembrane region" description="Helical" evidence="5">
    <location>
        <begin position="52"/>
        <end position="74"/>
    </location>
</feature>